<gene>
    <name evidence="2" type="ORF">MANES_S104400</name>
</gene>
<dbReference type="EMBL" id="KV451562">
    <property type="protein sequence ID" value="OAY21250.1"/>
    <property type="molecule type" value="Genomic_DNA"/>
</dbReference>
<dbReference type="AlphaFoldDB" id="A0A199U930"/>
<accession>A0A199U930</accession>
<evidence type="ECO:0000313" key="2">
    <source>
        <dbReference type="EMBL" id="OAY21250.1"/>
    </source>
</evidence>
<organism evidence="2">
    <name type="scientific">Manihot esculenta</name>
    <name type="common">Cassava</name>
    <name type="synonym">Jatropha manihot</name>
    <dbReference type="NCBI Taxonomy" id="3983"/>
    <lineage>
        <taxon>Eukaryota</taxon>
        <taxon>Viridiplantae</taxon>
        <taxon>Streptophyta</taxon>
        <taxon>Embryophyta</taxon>
        <taxon>Tracheophyta</taxon>
        <taxon>Spermatophyta</taxon>
        <taxon>Magnoliopsida</taxon>
        <taxon>eudicotyledons</taxon>
        <taxon>Gunneridae</taxon>
        <taxon>Pentapetalae</taxon>
        <taxon>rosids</taxon>
        <taxon>fabids</taxon>
        <taxon>Malpighiales</taxon>
        <taxon>Euphorbiaceae</taxon>
        <taxon>Crotonoideae</taxon>
        <taxon>Manihoteae</taxon>
        <taxon>Manihot</taxon>
    </lineage>
</organism>
<evidence type="ECO:0000256" key="1">
    <source>
        <dbReference type="SAM" id="Phobius"/>
    </source>
</evidence>
<sequence>MPSVAKAKKDATCLTPFAAYGSGYVRVVLAGYFLLSPIRTFY</sequence>
<keyword evidence="1" id="KW-1133">Transmembrane helix</keyword>
<keyword evidence="1" id="KW-0812">Transmembrane</keyword>
<name>A0A199U930_MANES</name>
<reference evidence="2" key="1">
    <citation type="submission" date="2016-02" db="EMBL/GenBank/DDBJ databases">
        <title>WGS assembly of Manihot esculenta.</title>
        <authorList>
            <person name="Bredeson J.V."/>
            <person name="Prochnik S.E."/>
            <person name="Lyons J.B."/>
            <person name="Schmutz J."/>
            <person name="Grimwood J."/>
            <person name="Vrebalov J."/>
            <person name="Bart R.S."/>
            <person name="Amuge T."/>
            <person name="Ferguson M.E."/>
            <person name="Green R."/>
            <person name="Putnam N."/>
            <person name="Stites J."/>
            <person name="Rounsley S."/>
            <person name="Rokhsar D.S."/>
        </authorList>
    </citation>
    <scope>NUCLEOTIDE SEQUENCE [LARGE SCALE GENOMIC DNA]</scope>
    <source>
        <tissue evidence="2">Leaf</tissue>
    </source>
</reference>
<protein>
    <submittedName>
        <fullName evidence="2">Uncharacterized protein</fullName>
    </submittedName>
</protein>
<keyword evidence="1" id="KW-0472">Membrane</keyword>
<feature type="transmembrane region" description="Helical" evidence="1">
    <location>
        <begin position="17"/>
        <end position="35"/>
    </location>
</feature>
<proteinExistence type="predicted"/>